<evidence type="ECO:0000313" key="9">
    <source>
        <dbReference type="Proteomes" id="UP000620104"/>
    </source>
</evidence>
<dbReference type="Proteomes" id="UP000620104">
    <property type="component" value="Unassembled WGS sequence"/>
</dbReference>
<protein>
    <recommendedName>
        <fullName evidence="6">Small ribosomal subunit protein mS33</fullName>
    </recommendedName>
</protein>
<organism evidence="8 9">
    <name type="scientific">Naganishia liquefaciens</name>
    <dbReference type="NCBI Taxonomy" id="104408"/>
    <lineage>
        <taxon>Eukaryota</taxon>
        <taxon>Fungi</taxon>
        <taxon>Dikarya</taxon>
        <taxon>Basidiomycota</taxon>
        <taxon>Agaricomycotina</taxon>
        <taxon>Tremellomycetes</taxon>
        <taxon>Filobasidiales</taxon>
        <taxon>Filobasidiaceae</taxon>
        <taxon>Naganishia</taxon>
    </lineage>
</organism>
<evidence type="ECO:0000256" key="1">
    <source>
        <dbReference type="ARBA" id="ARBA00004173"/>
    </source>
</evidence>
<gene>
    <name evidence="8" type="ORF">NliqN6_1749</name>
</gene>
<feature type="region of interest" description="Disordered" evidence="7">
    <location>
        <begin position="93"/>
        <end position="119"/>
    </location>
</feature>
<dbReference type="PANTHER" id="PTHR13362:SF2">
    <property type="entry name" value="SMALL RIBOSOMAL SUBUNIT PROTEIN MS33"/>
    <property type="match status" value="1"/>
</dbReference>
<accession>A0A8H3YEK8</accession>
<evidence type="ECO:0000256" key="7">
    <source>
        <dbReference type="SAM" id="MobiDB-lite"/>
    </source>
</evidence>
<evidence type="ECO:0000313" key="8">
    <source>
        <dbReference type="EMBL" id="GHJ85347.1"/>
    </source>
</evidence>
<comment type="subcellular location">
    <subcellularLocation>
        <location evidence="1">Mitochondrion</location>
    </subcellularLocation>
</comment>
<reference evidence="8" key="1">
    <citation type="submission" date="2020-07" db="EMBL/GenBank/DDBJ databases">
        <title>Draft Genome Sequence of a Deep-Sea Yeast, Naganishia (Cryptococcus) liquefaciens strain N6.</title>
        <authorList>
            <person name="Han Y.W."/>
            <person name="Kajitani R."/>
            <person name="Morimoto H."/>
            <person name="Parhat M."/>
            <person name="Tsubouchi H."/>
            <person name="Bakenova O."/>
            <person name="Ogata M."/>
            <person name="Argunhan B."/>
            <person name="Aoki R."/>
            <person name="Kajiwara S."/>
            <person name="Itoh T."/>
            <person name="Iwasaki H."/>
        </authorList>
    </citation>
    <scope>NUCLEOTIDE SEQUENCE</scope>
    <source>
        <strain evidence="8">N6</strain>
    </source>
</reference>
<evidence type="ECO:0000256" key="2">
    <source>
        <dbReference type="ARBA" id="ARBA00008970"/>
    </source>
</evidence>
<evidence type="ECO:0000256" key="3">
    <source>
        <dbReference type="ARBA" id="ARBA00022980"/>
    </source>
</evidence>
<dbReference type="GO" id="GO:0005840">
    <property type="term" value="C:ribosome"/>
    <property type="evidence" value="ECO:0007669"/>
    <property type="project" value="UniProtKB-KW"/>
</dbReference>
<feature type="compositionally biased region" description="Basic residues" evidence="7">
    <location>
        <begin position="183"/>
        <end position="197"/>
    </location>
</feature>
<comment type="caution">
    <text evidence="8">The sequence shown here is derived from an EMBL/GenBank/DDBJ whole genome shotgun (WGS) entry which is preliminary data.</text>
</comment>
<comment type="similarity">
    <text evidence="2">Belongs to the mitochondrion-specific ribosomal protein mS33 family.</text>
</comment>
<dbReference type="OrthoDB" id="2257454at2759"/>
<evidence type="ECO:0000256" key="4">
    <source>
        <dbReference type="ARBA" id="ARBA00023128"/>
    </source>
</evidence>
<feature type="compositionally biased region" description="Polar residues" evidence="7">
    <location>
        <begin position="110"/>
        <end position="119"/>
    </location>
</feature>
<name>A0A8H3YEK8_9TREE</name>
<sequence>MSIAAASTRPTKAAQDALHLLRCQVFQTTYNPSAVRTGAKYLKKRLRGQAMIDYITPSVALDVARGSETYAQRIKEGTSSLTKLRKVMEDPEFRPEGRPTMRLGPWWQTEDPQNPNSKLQSFDKEAYVSAVRAYKAGAEARGDVAPGFEEVDHSDVAYDWLRDAAEVVRVKEVAARRAEGRGPPKKGQGKRSQMKRK</sequence>
<dbReference type="Pfam" id="PF08293">
    <property type="entry name" value="MRP-S33"/>
    <property type="match status" value="1"/>
</dbReference>
<dbReference type="InterPro" id="IPR013219">
    <property type="entry name" value="Ribosomal_mS33"/>
</dbReference>
<keyword evidence="5" id="KW-0687">Ribonucleoprotein</keyword>
<proteinExistence type="inferred from homology"/>
<feature type="region of interest" description="Disordered" evidence="7">
    <location>
        <begin position="174"/>
        <end position="197"/>
    </location>
</feature>
<keyword evidence="4" id="KW-0496">Mitochondrion</keyword>
<keyword evidence="3" id="KW-0689">Ribosomal protein</keyword>
<dbReference type="PANTHER" id="PTHR13362">
    <property type="entry name" value="MITOCHONDRIAL RIBOSOMAL PROTEIN S33"/>
    <property type="match status" value="1"/>
</dbReference>
<keyword evidence="9" id="KW-1185">Reference proteome</keyword>
<evidence type="ECO:0000256" key="5">
    <source>
        <dbReference type="ARBA" id="ARBA00023274"/>
    </source>
</evidence>
<dbReference type="GO" id="GO:1990904">
    <property type="term" value="C:ribonucleoprotein complex"/>
    <property type="evidence" value="ECO:0007669"/>
    <property type="project" value="UniProtKB-KW"/>
</dbReference>
<dbReference type="GO" id="GO:0005739">
    <property type="term" value="C:mitochondrion"/>
    <property type="evidence" value="ECO:0007669"/>
    <property type="project" value="UniProtKB-SubCell"/>
</dbReference>
<evidence type="ECO:0000256" key="6">
    <source>
        <dbReference type="ARBA" id="ARBA00035132"/>
    </source>
</evidence>
<dbReference type="AlphaFoldDB" id="A0A8H3YEK8"/>
<dbReference type="EMBL" id="BLZA01000011">
    <property type="protein sequence ID" value="GHJ85347.1"/>
    <property type="molecule type" value="Genomic_DNA"/>
</dbReference>